<proteinExistence type="predicted"/>
<dbReference type="EMBL" id="SOQX01000001">
    <property type="protein sequence ID" value="TDY04353.1"/>
    <property type="molecule type" value="Genomic_DNA"/>
</dbReference>
<feature type="domain" description="GGDEF" evidence="4">
    <location>
        <begin position="144"/>
        <end position="277"/>
    </location>
</feature>
<reference evidence="5 6" key="1">
    <citation type="submission" date="2019-03" db="EMBL/GenBank/DDBJ databases">
        <title>Genomic Encyclopedia of Type Strains, Phase IV (KMG-IV): sequencing the most valuable type-strain genomes for metagenomic binning, comparative biology and taxonomic classification.</title>
        <authorList>
            <person name="Goeker M."/>
        </authorList>
    </citation>
    <scope>NUCLEOTIDE SEQUENCE [LARGE SCALE GENOMIC DNA]</scope>
    <source>
        <strain evidence="5 6">DSM 16326</strain>
    </source>
</reference>
<dbReference type="InterPro" id="IPR029787">
    <property type="entry name" value="Nucleotide_cyclase"/>
</dbReference>
<dbReference type="PANTHER" id="PTHR44757:SF2">
    <property type="entry name" value="BIOFILM ARCHITECTURE MAINTENANCE PROTEIN MBAA"/>
    <property type="match status" value="1"/>
</dbReference>
<keyword evidence="2" id="KW-0812">Transmembrane</keyword>
<dbReference type="SUPFAM" id="SSF141868">
    <property type="entry name" value="EAL domain-like"/>
    <property type="match status" value="1"/>
</dbReference>
<dbReference type="CDD" id="cd01949">
    <property type="entry name" value="GGDEF"/>
    <property type="match status" value="1"/>
</dbReference>
<dbReference type="Pfam" id="PF00563">
    <property type="entry name" value="EAL"/>
    <property type="match status" value="1"/>
</dbReference>
<feature type="domain" description="EAL" evidence="3">
    <location>
        <begin position="288"/>
        <end position="538"/>
    </location>
</feature>
<evidence type="ECO:0000313" key="6">
    <source>
        <dbReference type="Proteomes" id="UP000294914"/>
    </source>
</evidence>
<dbReference type="Proteomes" id="UP000294914">
    <property type="component" value="Unassembled WGS sequence"/>
</dbReference>
<name>A0A4R8J391_9GAMM</name>
<keyword evidence="2" id="KW-1133">Transmembrane helix</keyword>
<evidence type="ECO:0000259" key="4">
    <source>
        <dbReference type="PROSITE" id="PS50887"/>
    </source>
</evidence>
<dbReference type="NCBIfam" id="TIGR00254">
    <property type="entry name" value="GGDEF"/>
    <property type="match status" value="1"/>
</dbReference>
<comment type="cofactor">
    <cofactor evidence="1">
        <name>Mg(2+)</name>
        <dbReference type="ChEBI" id="CHEBI:18420"/>
    </cofactor>
</comment>
<dbReference type="InterPro" id="IPR035919">
    <property type="entry name" value="EAL_sf"/>
</dbReference>
<dbReference type="GO" id="GO:0003824">
    <property type="term" value="F:catalytic activity"/>
    <property type="evidence" value="ECO:0007669"/>
    <property type="project" value="UniProtKB-ARBA"/>
</dbReference>
<sequence>MRALSETTKYTVFGVLFGFCFPIGAILFLYLAGYVPDNQGLVAVVVSAHDNALLYVIDSAPLFLGLFARIAGIRQDRLLEFSASLEHKVAIKTESLRRALDEAQKANDQIVHMAEHDALTGLLNRRRFHNELERWTLFALRYQRSLALIFIDLDNFKLVNDTYGHLAGDRYLVEVSNLLSRTMRTTDIVARWGGDEFAILLPETSREGAIRVANKLLHLFNASDIELDEQTVRPSASLGMALYPEHTTDIDTLIMYADAAMYEAKDAGRNCWRLYSASQHEMERVQEHIQWEARLRRALENDQFILFYQPLLRLSDNTTPGYEALLRMEDRNGELISPGLFLESAEHFGLSVPIDQMVIRKAARKIAALSDHRLWISLNLARTSLDDPELFEQIEKAVNENALGSGQLHIEITEMAALEYLDKTRTLITKLKSIGCSVVLDDFGHGPAFHFLQQLPVDMIKINGDLTRSLATQPGSQALVKDIVSLAQEKGVQVAAKCIEDENHIDLLRELGVDYAQGFAIGVPVEAIEQRIFLSHNVTQNEE</sequence>
<accession>A0A4R8J391</accession>
<dbReference type="InterPro" id="IPR052155">
    <property type="entry name" value="Biofilm_reg_signaling"/>
</dbReference>
<dbReference type="SUPFAM" id="SSF55073">
    <property type="entry name" value="Nucleotide cyclase"/>
    <property type="match status" value="1"/>
</dbReference>
<dbReference type="InterPro" id="IPR043128">
    <property type="entry name" value="Rev_trsase/Diguanyl_cyclase"/>
</dbReference>
<dbReference type="SMART" id="SM00267">
    <property type="entry name" value="GGDEF"/>
    <property type="match status" value="1"/>
</dbReference>
<organism evidence="5 6">
    <name type="scientific">Thiohalophilus thiocyanatoxydans</name>
    <dbReference type="NCBI Taxonomy" id="381308"/>
    <lineage>
        <taxon>Bacteria</taxon>
        <taxon>Pseudomonadati</taxon>
        <taxon>Pseudomonadota</taxon>
        <taxon>Gammaproteobacteria</taxon>
        <taxon>Thiohalomonadales</taxon>
        <taxon>Thiohalophilaceae</taxon>
        <taxon>Thiohalophilus</taxon>
    </lineage>
</organism>
<comment type="caution">
    <text evidence="5">The sequence shown here is derived from an EMBL/GenBank/DDBJ whole genome shotgun (WGS) entry which is preliminary data.</text>
</comment>
<dbReference type="Pfam" id="PF00990">
    <property type="entry name" value="GGDEF"/>
    <property type="match status" value="1"/>
</dbReference>
<evidence type="ECO:0000256" key="1">
    <source>
        <dbReference type="ARBA" id="ARBA00001946"/>
    </source>
</evidence>
<dbReference type="Gene3D" id="3.30.70.270">
    <property type="match status" value="1"/>
</dbReference>
<gene>
    <name evidence="5" type="ORF">EDC23_0728</name>
</gene>
<dbReference type="PANTHER" id="PTHR44757">
    <property type="entry name" value="DIGUANYLATE CYCLASE DGCP"/>
    <property type="match status" value="1"/>
</dbReference>
<dbReference type="PROSITE" id="PS50883">
    <property type="entry name" value="EAL"/>
    <property type="match status" value="1"/>
</dbReference>
<dbReference type="FunFam" id="3.30.70.270:FF:000001">
    <property type="entry name" value="Diguanylate cyclase domain protein"/>
    <property type="match status" value="1"/>
</dbReference>
<feature type="transmembrane region" description="Helical" evidence="2">
    <location>
        <begin position="12"/>
        <end position="32"/>
    </location>
</feature>
<keyword evidence="2" id="KW-0472">Membrane</keyword>
<dbReference type="InterPro" id="IPR001633">
    <property type="entry name" value="EAL_dom"/>
</dbReference>
<keyword evidence="6" id="KW-1185">Reference proteome</keyword>
<dbReference type="AlphaFoldDB" id="A0A4R8J391"/>
<dbReference type="SMART" id="SM00052">
    <property type="entry name" value="EAL"/>
    <property type="match status" value="1"/>
</dbReference>
<dbReference type="CDD" id="cd01948">
    <property type="entry name" value="EAL"/>
    <property type="match status" value="1"/>
</dbReference>
<protein>
    <submittedName>
        <fullName evidence="5">Diguanylate cyclase (GGDEF)-like protein</fullName>
    </submittedName>
</protein>
<evidence type="ECO:0000313" key="5">
    <source>
        <dbReference type="EMBL" id="TDY04353.1"/>
    </source>
</evidence>
<dbReference type="PROSITE" id="PS50887">
    <property type="entry name" value="GGDEF"/>
    <property type="match status" value="1"/>
</dbReference>
<dbReference type="OrthoDB" id="9787514at2"/>
<evidence type="ECO:0000256" key="2">
    <source>
        <dbReference type="SAM" id="Phobius"/>
    </source>
</evidence>
<dbReference type="Gene3D" id="3.20.20.450">
    <property type="entry name" value="EAL domain"/>
    <property type="match status" value="1"/>
</dbReference>
<evidence type="ECO:0000259" key="3">
    <source>
        <dbReference type="PROSITE" id="PS50883"/>
    </source>
</evidence>
<dbReference type="InterPro" id="IPR000160">
    <property type="entry name" value="GGDEF_dom"/>
</dbReference>